<proteinExistence type="predicted"/>
<gene>
    <name evidence="2" type="ORF">ACFSJE_02555</name>
</gene>
<evidence type="ECO:0000256" key="1">
    <source>
        <dbReference type="SAM" id="Phobius"/>
    </source>
</evidence>
<keyword evidence="3" id="KW-1185">Reference proteome</keyword>
<evidence type="ECO:0000313" key="2">
    <source>
        <dbReference type="EMBL" id="MFD2098637.1"/>
    </source>
</evidence>
<name>A0ABW4XTD5_9FLAO</name>
<comment type="caution">
    <text evidence="2">The sequence shown here is derived from an EMBL/GenBank/DDBJ whole genome shotgun (WGS) entry which is preliminary data.</text>
</comment>
<sequence length="88" mass="10083">MVIFLIVVAVLFLYLVYKNVKAGLDKDWLIWTLATIGILVGVLYLSNYIDCRMNNSGYCGMIPTMIWIYAAPVTLCLMQLVYLKRSRV</sequence>
<evidence type="ECO:0000313" key="3">
    <source>
        <dbReference type="Proteomes" id="UP001597342"/>
    </source>
</evidence>
<keyword evidence="1" id="KW-0812">Transmembrane</keyword>
<dbReference type="EMBL" id="JBHUHU010000001">
    <property type="protein sequence ID" value="MFD2098637.1"/>
    <property type="molecule type" value="Genomic_DNA"/>
</dbReference>
<keyword evidence="1" id="KW-0472">Membrane</keyword>
<accession>A0ABW4XTD5</accession>
<dbReference type="Proteomes" id="UP001597342">
    <property type="component" value="Unassembled WGS sequence"/>
</dbReference>
<protein>
    <submittedName>
        <fullName evidence="2">Uncharacterized protein</fullName>
    </submittedName>
</protein>
<reference evidence="3" key="1">
    <citation type="journal article" date="2019" name="Int. J. Syst. Evol. Microbiol.">
        <title>The Global Catalogue of Microorganisms (GCM) 10K type strain sequencing project: providing services to taxonomists for standard genome sequencing and annotation.</title>
        <authorList>
            <consortium name="The Broad Institute Genomics Platform"/>
            <consortium name="The Broad Institute Genome Sequencing Center for Infectious Disease"/>
            <person name="Wu L."/>
            <person name="Ma J."/>
        </authorList>
    </citation>
    <scope>NUCLEOTIDE SEQUENCE [LARGE SCALE GENOMIC DNA]</scope>
    <source>
        <strain evidence="3">JCM 3389</strain>
    </source>
</reference>
<dbReference type="RefSeq" id="WP_379829411.1">
    <property type="nucleotide sequence ID" value="NZ_JBHUHU010000001.1"/>
</dbReference>
<feature type="transmembrane region" description="Helical" evidence="1">
    <location>
        <begin position="58"/>
        <end position="82"/>
    </location>
</feature>
<keyword evidence="1" id="KW-1133">Transmembrane helix</keyword>
<feature type="transmembrane region" description="Helical" evidence="1">
    <location>
        <begin position="28"/>
        <end position="46"/>
    </location>
</feature>
<organism evidence="2 3">
    <name type="scientific">Flagellimonas iocasae</name>
    <dbReference type="NCBI Taxonomy" id="2055905"/>
    <lineage>
        <taxon>Bacteria</taxon>
        <taxon>Pseudomonadati</taxon>
        <taxon>Bacteroidota</taxon>
        <taxon>Flavobacteriia</taxon>
        <taxon>Flavobacteriales</taxon>
        <taxon>Flavobacteriaceae</taxon>
        <taxon>Flagellimonas</taxon>
    </lineage>
</organism>